<feature type="chain" id="PRO_5032727591" description="Solute carrier family 40 protein" evidence="2">
    <location>
        <begin position="30"/>
        <end position="529"/>
    </location>
</feature>
<evidence type="ECO:0000256" key="1">
    <source>
        <dbReference type="SAM" id="Phobius"/>
    </source>
</evidence>
<proteinExistence type="predicted"/>
<keyword evidence="1" id="KW-1133">Transmembrane helix</keyword>
<feature type="transmembrane region" description="Helical" evidence="1">
    <location>
        <begin position="283"/>
        <end position="301"/>
    </location>
</feature>
<keyword evidence="1" id="KW-0472">Membrane</keyword>
<evidence type="ECO:0000256" key="2">
    <source>
        <dbReference type="SAM" id="SignalP"/>
    </source>
</evidence>
<evidence type="ECO:0000313" key="3">
    <source>
        <dbReference type="EMBL" id="CAE8646025.1"/>
    </source>
</evidence>
<evidence type="ECO:0000313" key="4">
    <source>
        <dbReference type="Proteomes" id="UP000626109"/>
    </source>
</evidence>
<gene>
    <name evidence="3" type="ORF">PGLA2088_LOCUS4430</name>
</gene>
<reference evidence="3" key="1">
    <citation type="submission" date="2021-02" db="EMBL/GenBank/DDBJ databases">
        <authorList>
            <person name="Dougan E. K."/>
            <person name="Rhodes N."/>
            <person name="Thang M."/>
            <person name="Chan C."/>
        </authorList>
    </citation>
    <scope>NUCLEOTIDE SEQUENCE</scope>
</reference>
<dbReference type="EMBL" id="CAJNNW010004038">
    <property type="protein sequence ID" value="CAE8646025.1"/>
    <property type="molecule type" value="Genomic_DNA"/>
</dbReference>
<evidence type="ECO:0008006" key="5">
    <source>
        <dbReference type="Google" id="ProtNLM"/>
    </source>
</evidence>
<feature type="transmembrane region" description="Helical" evidence="1">
    <location>
        <begin position="371"/>
        <end position="390"/>
    </location>
</feature>
<accession>A0A813I2S1</accession>
<comment type="caution">
    <text evidence="3">The sequence shown here is derived from an EMBL/GenBank/DDBJ whole genome shotgun (WGS) entry which is preliminary data.</text>
</comment>
<feature type="signal peptide" evidence="2">
    <location>
        <begin position="1"/>
        <end position="29"/>
    </location>
</feature>
<sequence>MVHGMGVGRFWVWAFLGAACGVGSAGALANTETWPNPIYGFSNNDMHGVLPRQDVVDRDYRHYYRLVALELLLIDHGYTACQMASRNDPTQLERVRNAVEAFQRNQSLPVNALQLTPDFWQKLVVPVKPGDEGSAVLALQWLAQATEEAMRPPLWDASQVDHHGCKARFDVALEATLRNSLGDASALGVSNASALAVSGVPPEAWRVLLSRTESRVVEGCKSRSFMTRSFGVAWVVTWCIMVLAFAFSHSDGWNHGKGSTATSSERPTPFQKVMQLPILARELSLLFSMMVCHTLAILGVWSFPNDLVSQILVGFLFTAGAVVTVRLAAPKRSRIPSDKYHARFFLEIPCFAAINVIIYVSIMSIPGFHGIWYVALLVGMMAFWGLFTAFVTDQQKARRGALIFAMLVFSAALPTLVSLLAGLVNRSGLWLAAMIPTSLLMLSVASERLIGPCIEQQSEYTAETQWLLATVFRTCIELVRFETALVVLLVSLITDTGFGYLVLHLAQTLVFEVMLRQPQRLCFVRSSDD</sequence>
<dbReference type="AlphaFoldDB" id="A0A813I2S1"/>
<protein>
    <recommendedName>
        <fullName evidence="5">Solute carrier family 40 protein</fullName>
    </recommendedName>
</protein>
<feature type="transmembrane region" description="Helical" evidence="1">
    <location>
        <begin position="307"/>
        <end position="329"/>
    </location>
</feature>
<feature type="non-terminal residue" evidence="3">
    <location>
        <position position="1"/>
    </location>
</feature>
<keyword evidence="1" id="KW-0812">Transmembrane</keyword>
<organism evidence="3 4">
    <name type="scientific">Polarella glacialis</name>
    <name type="common">Dinoflagellate</name>
    <dbReference type="NCBI Taxonomy" id="89957"/>
    <lineage>
        <taxon>Eukaryota</taxon>
        <taxon>Sar</taxon>
        <taxon>Alveolata</taxon>
        <taxon>Dinophyceae</taxon>
        <taxon>Suessiales</taxon>
        <taxon>Suessiaceae</taxon>
        <taxon>Polarella</taxon>
    </lineage>
</organism>
<feature type="transmembrane region" description="Helical" evidence="1">
    <location>
        <begin position="341"/>
        <end position="365"/>
    </location>
</feature>
<name>A0A813I2S1_POLGL</name>
<feature type="transmembrane region" description="Helical" evidence="1">
    <location>
        <begin position="402"/>
        <end position="421"/>
    </location>
</feature>
<dbReference type="Proteomes" id="UP000626109">
    <property type="component" value="Unassembled WGS sequence"/>
</dbReference>
<keyword evidence="2" id="KW-0732">Signal</keyword>
<feature type="transmembrane region" description="Helical" evidence="1">
    <location>
        <begin position="230"/>
        <end position="247"/>
    </location>
</feature>